<evidence type="ECO:0000313" key="10">
    <source>
        <dbReference type="Proteomes" id="UP000577419"/>
    </source>
</evidence>
<sequence length="333" mass="35959">MGIYSRVSGMLPKSITRAFKRQLDYLGIEIGEKRVVGFLFLYGFLLSLGLAFNISFMFGINALFTFAFFFGLFVGGTYLWLNVTAESKGRFVETILPDALQLVASNVKAGLTTERALLVSARPEFGPLEKELRKAAKRISAGETVVEALAGISEKIKSKTLEKTIWLISEGIRSGGEIADLLIELADDLREQQALEAETAANISMYILLIFFSAAIGAPMLFGISSFIVQILAVQSASTASLEVGEAANIPANIQGVTAMITGKGNALSPDFIIFFTMISLVITSIFASLTIGVINNGSEKSGVKFIPAILFVSFSLFFIIRIVLTTLFGSLL</sequence>
<proteinExistence type="predicted"/>
<dbReference type="Proteomes" id="UP000683213">
    <property type="component" value="Unassembled WGS sequence"/>
</dbReference>
<keyword evidence="5 6" id="KW-0472">Membrane</keyword>
<evidence type="ECO:0000256" key="6">
    <source>
        <dbReference type="SAM" id="Phobius"/>
    </source>
</evidence>
<feature type="domain" description="Type II secretion system protein GspF" evidence="7">
    <location>
        <begin position="100"/>
        <end position="222"/>
    </location>
</feature>
<dbReference type="InterPro" id="IPR018076">
    <property type="entry name" value="T2SS_GspF_dom"/>
</dbReference>
<evidence type="ECO:0000313" key="8">
    <source>
        <dbReference type="EMBL" id="HIH07962.1"/>
    </source>
</evidence>
<dbReference type="Pfam" id="PF00482">
    <property type="entry name" value="T2SSF"/>
    <property type="match status" value="1"/>
</dbReference>
<reference evidence="9" key="3">
    <citation type="submission" date="2021-05" db="EMBL/GenBank/DDBJ databases">
        <title>Protein family content uncovers lineage relationships and bacterial pathway maintenance mechanisms in DPANN archaea.</title>
        <authorList>
            <person name="Castelle C.J."/>
            <person name="Meheust R."/>
            <person name="Jaffe A.L."/>
            <person name="Seitz K."/>
            <person name="Gong X."/>
            <person name="Baker B.J."/>
            <person name="Banfield J.F."/>
        </authorList>
    </citation>
    <scope>NUCLEOTIDE SEQUENCE</scope>
    <source>
        <strain evidence="9">RIFCSPHIGHO2_01_FULL_GW2011_AR10_43_9</strain>
    </source>
</reference>
<dbReference type="InterPro" id="IPR042094">
    <property type="entry name" value="T2SS_GspF_sf"/>
</dbReference>
<dbReference type="EMBL" id="DUFG01000006">
    <property type="protein sequence ID" value="HIH07962.1"/>
    <property type="molecule type" value="Genomic_DNA"/>
</dbReference>
<evidence type="ECO:0000256" key="3">
    <source>
        <dbReference type="ARBA" id="ARBA00022692"/>
    </source>
</evidence>
<evidence type="ECO:0000256" key="4">
    <source>
        <dbReference type="ARBA" id="ARBA00022989"/>
    </source>
</evidence>
<feature type="transmembrane region" description="Helical" evidence="6">
    <location>
        <begin position="306"/>
        <end position="329"/>
    </location>
</feature>
<dbReference type="EMBL" id="JAGVWF010000077">
    <property type="protein sequence ID" value="MBS3059771.1"/>
    <property type="molecule type" value="Genomic_DNA"/>
</dbReference>
<evidence type="ECO:0000313" key="9">
    <source>
        <dbReference type="EMBL" id="MBS3059771.1"/>
    </source>
</evidence>
<accession>A0A7J4IRB4</accession>
<comment type="subcellular location">
    <subcellularLocation>
        <location evidence="1">Cell membrane</location>
        <topology evidence="1">Multi-pass membrane protein</topology>
    </subcellularLocation>
</comment>
<keyword evidence="2" id="KW-1003">Cell membrane</keyword>
<organism evidence="8 10">
    <name type="scientific">Candidatus Iainarchaeum sp</name>
    <dbReference type="NCBI Taxonomy" id="3101447"/>
    <lineage>
        <taxon>Archaea</taxon>
        <taxon>Candidatus Iainarchaeota</taxon>
        <taxon>Candidatus Iainarchaeia</taxon>
        <taxon>Candidatus Iainarchaeales</taxon>
        <taxon>Candidatus Iainarchaeaceae</taxon>
        <taxon>Candidatus Iainarchaeum</taxon>
    </lineage>
</organism>
<protein>
    <submittedName>
        <fullName evidence="8">Type II secretion system F family protein</fullName>
    </submittedName>
</protein>
<dbReference type="GO" id="GO:0005886">
    <property type="term" value="C:plasma membrane"/>
    <property type="evidence" value="ECO:0007669"/>
    <property type="project" value="UniProtKB-SubCell"/>
</dbReference>
<feature type="transmembrane region" description="Helical" evidence="6">
    <location>
        <begin position="62"/>
        <end position="81"/>
    </location>
</feature>
<reference evidence="9" key="2">
    <citation type="submission" date="2021-03" db="EMBL/GenBank/DDBJ databases">
        <authorList>
            <person name="Jaffe A."/>
        </authorList>
    </citation>
    <scope>NUCLEOTIDE SEQUENCE</scope>
    <source>
        <strain evidence="9">RIFCSPHIGHO2_01_FULL_GW2011_AR10_43_9</strain>
    </source>
</reference>
<dbReference type="Gene3D" id="1.20.81.30">
    <property type="entry name" value="Type II secretion system (T2SS), domain F"/>
    <property type="match status" value="1"/>
</dbReference>
<dbReference type="InterPro" id="IPR056569">
    <property type="entry name" value="ArlJ-like"/>
</dbReference>
<reference evidence="8" key="1">
    <citation type="journal article" date="2020" name="bioRxiv">
        <title>A rank-normalized archaeal taxonomy based on genome phylogeny resolves widespread incomplete and uneven classifications.</title>
        <authorList>
            <person name="Rinke C."/>
            <person name="Chuvochina M."/>
            <person name="Mussig A.J."/>
            <person name="Chaumeil P.-A."/>
            <person name="Waite D.W."/>
            <person name="Whitman W.B."/>
            <person name="Parks D.H."/>
            <person name="Hugenholtz P."/>
        </authorList>
    </citation>
    <scope>NUCLEOTIDE SEQUENCE</scope>
    <source>
        <strain evidence="8">UBA10011</strain>
    </source>
</reference>
<keyword evidence="4 6" id="KW-1133">Transmembrane helix</keyword>
<feature type="transmembrane region" description="Helical" evidence="6">
    <location>
        <begin position="35"/>
        <end position="56"/>
    </location>
</feature>
<feature type="transmembrane region" description="Helical" evidence="6">
    <location>
        <begin position="206"/>
        <end position="233"/>
    </location>
</feature>
<feature type="transmembrane region" description="Helical" evidence="6">
    <location>
        <begin position="272"/>
        <end position="294"/>
    </location>
</feature>
<gene>
    <name evidence="8" type="ORF">HA237_01180</name>
    <name evidence="9" type="ORF">J4224_05110</name>
</gene>
<evidence type="ECO:0000256" key="5">
    <source>
        <dbReference type="ARBA" id="ARBA00023136"/>
    </source>
</evidence>
<keyword evidence="3 6" id="KW-0812">Transmembrane</keyword>
<dbReference type="AlphaFoldDB" id="A0A7J4IRB4"/>
<name>A0A7J4IRB4_9ARCH</name>
<evidence type="ECO:0000256" key="2">
    <source>
        <dbReference type="ARBA" id="ARBA00022475"/>
    </source>
</evidence>
<evidence type="ECO:0000256" key="1">
    <source>
        <dbReference type="ARBA" id="ARBA00004651"/>
    </source>
</evidence>
<dbReference type="PANTHER" id="PTHR35402:SF1">
    <property type="entry name" value="TYPE II SECRETION SYSTEM PROTEIN GSPF DOMAIN-CONTAINING PROTEIN"/>
    <property type="match status" value="1"/>
</dbReference>
<evidence type="ECO:0000259" key="7">
    <source>
        <dbReference type="Pfam" id="PF00482"/>
    </source>
</evidence>
<dbReference type="Proteomes" id="UP000577419">
    <property type="component" value="Unassembled WGS sequence"/>
</dbReference>
<comment type="caution">
    <text evidence="8">The sequence shown here is derived from an EMBL/GenBank/DDBJ whole genome shotgun (WGS) entry which is preliminary data.</text>
</comment>
<dbReference type="PANTHER" id="PTHR35402">
    <property type="entry name" value="INTEGRAL MEMBRANE PROTEIN-RELATED"/>
    <property type="match status" value="1"/>
</dbReference>